<protein>
    <submittedName>
        <fullName evidence="4">PhoD-like phosphatase</fullName>
    </submittedName>
</protein>
<evidence type="ECO:0000313" key="5">
    <source>
        <dbReference type="Proteomes" id="UP000781932"/>
    </source>
</evidence>
<dbReference type="Proteomes" id="UP000781932">
    <property type="component" value="Unassembled WGS sequence"/>
</dbReference>
<dbReference type="PANTHER" id="PTHR43606:SF7">
    <property type="entry name" value="PHOSPHATASE, PUTATIVE (AFU_ORTHOLOGUE AFUA_6G08710)-RELATED"/>
    <property type="match status" value="1"/>
</dbReference>
<keyword evidence="5" id="KW-1185">Reference proteome</keyword>
<feature type="chain" id="PRO_5040441267" evidence="1">
    <location>
        <begin position="25"/>
        <end position="1023"/>
    </location>
</feature>
<dbReference type="CDD" id="cd07389">
    <property type="entry name" value="MPP_PhoD"/>
    <property type="match status" value="1"/>
</dbReference>
<dbReference type="EMBL" id="JAATWM020000049">
    <property type="protein sequence ID" value="KAF9870868.1"/>
    <property type="molecule type" value="Genomic_DNA"/>
</dbReference>
<dbReference type="InterPro" id="IPR032093">
    <property type="entry name" value="PhoD_N"/>
</dbReference>
<dbReference type="SUPFAM" id="SSF56300">
    <property type="entry name" value="Metallo-dependent phosphatases"/>
    <property type="match status" value="1"/>
</dbReference>
<sequence>MLLFVLHITIAFAIFASFFTSAMASLWPYDCPTHVDAFVPGYWSPDDEKPDPRQPPLHSMQQIHNVMINCADVKSLKLRVTILGCSGEPDRFNFPFKFPGGSHYPSKLEVLHLDGYEFDERVWTRVQPPNELFPYYPDSWLPDGIEDYVRWYFSDRATKYYEWRYLPDEQKNKTNLDLWIDAMDFSSIRELGLRDIRGGEVAVIRLPPLLESLKTLSIRDHLARDFILALPPNSLEHLTWVSGCHCTAGESTLDAVLYHGKSLLSLERREPESSYNRRAVMSAGQLASLGDKAPNLQNLTIDLNRNGAWPMEELEAIATHFPNLTKLTVYLELASEQRRQLESAKLLPDYSTANDEIMSNDLDNMARPLLNKTAGAELFQFLRQKKVGKELTELVNMLQSTVSLLALASAASAAFTGNMNYLSPSKHHASLGISIRKVAKRTYANSHWDPAKLNFTHGVASGDPLDDSVILWTRAAPNMDNDKSNVTVSGYVPLYDHSTEGYVQKSDSPVCVDWKIATTDTFGSVVDSGTAYTSSDVDFTIKVEAKKLAPYTVYYYQFAICNSNNTSPIGRTKTIPSKDAKVDTPVRIAVYSCSNFPFGFFNAYGNPVRKESVDYVVHLGDYIYEYAEGEYGYGYSLDRIPLPDRQIYTLYDYRKRLATYRTDLDLLASHQQFPWIPVWDDHEVSDNTWRDGASELNNTEDSFIMDGGVSVDQRKMNAVRAYFEWMPIRQVDMDDNLRIWRDFSFGSLFDLIMLDTRQYDRAITDVYWNTNYVNSIKNEASRSLMGPRQEAWFYKTLQDSSTRGAQWRVIGNQIIFSRMNESLSFGAENPFNTDQWDGYQANRNRTFQVLYEKNVSNNIFLAGDSHASWVSDLVWLGEHDYDQNTGSGSVGVEFAGSAVSSPCPAGQNISLANANVGSAWLTAANRELQWQDLYYRGYYELSIDYNAVNASFFGIPTTRIKQGHEISLANFTVVAGENKLHRQNGTAAVGGITESGSLKNGRVVQTNLTHDTTTGEYLKYNAP</sequence>
<dbReference type="Gene3D" id="2.60.40.380">
    <property type="entry name" value="Purple acid phosphatase-like, N-terminal"/>
    <property type="match status" value="1"/>
</dbReference>
<proteinExistence type="predicted"/>
<gene>
    <name evidence="4" type="ORF">CkaCkLH20_11540</name>
</gene>
<dbReference type="Pfam" id="PF09423">
    <property type="entry name" value="PhoD"/>
    <property type="match status" value="1"/>
</dbReference>
<dbReference type="GeneID" id="62167328"/>
<evidence type="ECO:0000313" key="4">
    <source>
        <dbReference type="EMBL" id="KAF9870868.1"/>
    </source>
</evidence>
<dbReference type="InterPro" id="IPR032675">
    <property type="entry name" value="LRR_dom_sf"/>
</dbReference>
<organism evidence="4 5">
    <name type="scientific">Colletotrichum karsti</name>
    <dbReference type="NCBI Taxonomy" id="1095194"/>
    <lineage>
        <taxon>Eukaryota</taxon>
        <taxon>Fungi</taxon>
        <taxon>Dikarya</taxon>
        <taxon>Ascomycota</taxon>
        <taxon>Pezizomycotina</taxon>
        <taxon>Sordariomycetes</taxon>
        <taxon>Hypocreomycetidae</taxon>
        <taxon>Glomerellales</taxon>
        <taxon>Glomerellaceae</taxon>
        <taxon>Colletotrichum</taxon>
        <taxon>Colletotrichum boninense species complex</taxon>
    </lineage>
</organism>
<feature type="domain" description="Phospholipase D N-terminal" evidence="3">
    <location>
        <begin position="457"/>
        <end position="574"/>
    </location>
</feature>
<comment type="caution">
    <text evidence="4">The sequence shown here is derived from an EMBL/GenBank/DDBJ whole genome shotgun (WGS) entry which is preliminary data.</text>
</comment>
<reference evidence="4" key="1">
    <citation type="submission" date="2020-03" db="EMBL/GenBank/DDBJ databases">
        <authorList>
            <person name="He L."/>
        </authorList>
    </citation>
    <scope>NUCLEOTIDE SEQUENCE</scope>
    <source>
        <strain evidence="4">CkLH20</strain>
    </source>
</reference>
<dbReference type="InterPro" id="IPR029052">
    <property type="entry name" value="Metallo-depent_PP-like"/>
</dbReference>
<dbReference type="Gene3D" id="3.60.21.70">
    <property type="entry name" value="PhoD-like phosphatase"/>
    <property type="match status" value="1"/>
</dbReference>
<dbReference type="Gene3D" id="3.80.10.10">
    <property type="entry name" value="Ribonuclease Inhibitor"/>
    <property type="match status" value="1"/>
</dbReference>
<dbReference type="Pfam" id="PF16655">
    <property type="entry name" value="PhoD_N"/>
    <property type="match status" value="1"/>
</dbReference>
<dbReference type="InterPro" id="IPR052900">
    <property type="entry name" value="Phospholipid_Metab_Enz"/>
</dbReference>
<name>A0A9P6LEW7_9PEZI</name>
<dbReference type="AlphaFoldDB" id="A0A9P6LEW7"/>
<feature type="domain" description="PhoD-like phosphatase metallophosphatase" evidence="2">
    <location>
        <begin position="589"/>
        <end position="952"/>
    </location>
</feature>
<feature type="signal peptide" evidence="1">
    <location>
        <begin position="1"/>
        <end position="24"/>
    </location>
</feature>
<dbReference type="RefSeq" id="XP_038740329.1">
    <property type="nucleotide sequence ID" value="XM_038894254.1"/>
</dbReference>
<dbReference type="SUPFAM" id="SSF52047">
    <property type="entry name" value="RNI-like"/>
    <property type="match status" value="1"/>
</dbReference>
<accession>A0A9P6LEW7</accession>
<dbReference type="PANTHER" id="PTHR43606">
    <property type="entry name" value="PHOSPHATASE, PUTATIVE (AFU_ORTHOLOGUE AFUA_6G08710)-RELATED"/>
    <property type="match status" value="1"/>
</dbReference>
<evidence type="ECO:0000259" key="3">
    <source>
        <dbReference type="Pfam" id="PF16655"/>
    </source>
</evidence>
<dbReference type="OrthoDB" id="9992270at2759"/>
<keyword evidence="1" id="KW-0732">Signal</keyword>
<reference evidence="4" key="2">
    <citation type="submission" date="2020-11" db="EMBL/GenBank/DDBJ databases">
        <title>Whole genome sequencing of Colletotrichum sp.</title>
        <authorList>
            <person name="Li H."/>
        </authorList>
    </citation>
    <scope>NUCLEOTIDE SEQUENCE</scope>
    <source>
        <strain evidence="4">CkLH20</strain>
    </source>
</reference>
<dbReference type="InterPro" id="IPR018946">
    <property type="entry name" value="PhoD-like_MPP"/>
</dbReference>
<evidence type="ECO:0000259" key="2">
    <source>
        <dbReference type="Pfam" id="PF09423"/>
    </source>
</evidence>
<evidence type="ECO:0000256" key="1">
    <source>
        <dbReference type="SAM" id="SignalP"/>
    </source>
</evidence>
<dbReference type="InterPro" id="IPR038607">
    <property type="entry name" value="PhoD-like_sf"/>
</dbReference>